<organism evidence="10 11">
    <name type="scientific">Ciceribacter naphthalenivorans</name>
    <dbReference type="NCBI Taxonomy" id="1118451"/>
    <lineage>
        <taxon>Bacteria</taxon>
        <taxon>Pseudomonadati</taxon>
        <taxon>Pseudomonadota</taxon>
        <taxon>Alphaproteobacteria</taxon>
        <taxon>Hyphomicrobiales</taxon>
        <taxon>Rhizobiaceae</taxon>
        <taxon>Ciceribacter</taxon>
    </lineage>
</organism>
<feature type="active site" evidence="7">
    <location>
        <position position="262"/>
    </location>
</feature>
<dbReference type="InterPro" id="IPR029510">
    <property type="entry name" value="Ald_DH_CS_GLU"/>
</dbReference>
<dbReference type="InterPro" id="IPR016161">
    <property type="entry name" value="Ald_DH/histidinol_DH"/>
</dbReference>
<evidence type="ECO:0000313" key="10">
    <source>
        <dbReference type="EMBL" id="GEO87071.1"/>
    </source>
</evidence>
<dbReference type="InterPro" id="IPR016163">
    <property type="entry name" value="Ald_DH_C"/>
</dbReference>
<dbReference type="GO" id="GO:0016620">
    <property type="term" value="F:oxidoreductase activity, acting on the aldehyde or oxo group of donors, NAD or NADP as acceptor"/>
    <property type="evidence" value="ECO:0007669"/>
    <property type="project" value="InterPro"/>
</dbReference>
<dbReference type="AlphaFoldDB" id="A0A512HNP3"/>
<evidence type="ECO:0000256" key="7">
    <source>
        <dbReference type="PROSITE-ProRule" id="PRU10007"/>
    </source>
</evidence>
<dbReference type="FunFam" id="3.40.309.10:FF:000012">
    <property type="entry name" value="Betaine aldehyde dehydrogenase"/>
    <property type="match status" value="1"/>
</dbReference>
<evidence type="ECO:0000256" key="1">
    <source>
        <dbReference type="ARBA" id="ARBA00009986"/>
    </source>
</evidence>
<protein>
    <submittedName>
        <fullName evidence="10">Phenylacetaldehyde dehydrogenase</fullName>
    </submittedName>
</protein>
<accession>A0A512HNP3</accession>
<evidence type="ECO:0000259" key="9">
    <source>
        <dbReference type="Pfam" id="PF00171"/>
    </source>
</evidence>
<evidence type="ECO:0000313" key="11">
    <source>
        <dbReference type="Proteomes" id="UP000321717"/>
    </source>
</evidence>
<evidence type="ECO:0000256" key="6">
    <source>
        <dbReference type="ARBA" id="ARBA00023097"/>
    </source>
</evidence>
<sequence length="495" mass="52517">MNAITEVLRLPRAEMLINGRWQKAESGEAIAVEDPANGQQISEIAAGGKADVDRAVAAARGAFEGPSWSRMRPIDRSRLLENIARTIEDHAQELALIESHDNGKAVAHAMMIDVPAAVDVFRYMSGWCTKLTGKTLPVSGDGRAYHAYTRLEPIGVVGAIVPWNYPLSMAAWKLAMALAAGCTVVIKPSELTSLSTLRLVELMHDAGLPDGVVNIVTGYGHVAGQAMAEHEGIDKIAFTGSTATGKKIAIAALGNMKRVSLELGGKSPSIICADADLAQAIPGAALACFFNSGQICFAATRLYVHRSVYEPVVAGLAQVAESFKVGNGRDPQTMIGPLVSKAQQERVLGFIEAGKAEGAKLITGGQAAGDEGYFVKPTIFGDTRPDMTIVRDEIFGPVLSVSAFDDMDDVVRQANSSVYGLAANIWTRDLRIAHTTAAKLHAGSVWINCHGVVDPAMPFGGFKQSGWGREVSEEGVSLYTETKSVCAALEDAHFG</sequence>
<dbReference type="PANTHER" id="PTHR11699">
    <property type="entry name" value="ALDEHYDE DEHYDROGENASE-RELATED"/>
    <property type="match status" value="1"/>
</dbReference>
<evidence type="ECO:0000256" key="8">
    <source>
        <dbReference type="RuleBase" id="RU003345"/>
    </source>
</evidence>
<keyword evidence="5 8" id="KW-0560">Oxidoreductase</keyword>
<evidence type="ECO:0000256" key="5">
    <source>
        <dbReference type="ARBA" id="ARBA00023002"/>
    </source>
</evidence>
<dbReference type="GO" id="GO:0046872">
    <property type="term" value="F:metal ion binding"/>
    <property type="evidence" value="ECO:0007669"/>
    <property type="project" value="UniProtKB-KW"/>
</dbReference>
<comment type="similarity">
    <text evidence="1 8">Belongs to the aldehyde dehydrogenase family.</text>
</comment>
<gene>
    <name evidence="10" type="ORF">RNA01_40030</name>
</gene>
<dbReference type="InterPro" id="IPR016162">
    <property type="entry name" value="Ald_DH_N"/>
</dbReference>
<comment type="caution">
    <text evidence="10">The sequence shown here is derived from an EMBL/GenBank/DDBJ whole genome shotgun (WGS) entry which is preliminary data.</text>
</comment>
<evidence type="ECO:0000256" key="3">
    <source>
        <dbReference type="ARBA" id="ARBA00022857"/>
    </source>
</evidence>
<dbReference type="Gene3D" id="3.40.309.10">
    <property type="entry name" value="Aldehyde Dehydrogenase, Chain A, domain 2"/>
    <property type="match status" value="1"/>
</dbReference>
<dbReference type="Pfam" id="PF00171">
    <property type="entry name" value="Aldedh"/>
    <property type="match status" value="1"/>
</dbReference>
<proteinExistence type="inferred from homology"/>
<dbReference type="InterPro" id="IPR015590">
    <property type="entry name" value="Aldehyde_DH_dom"/>
</dbReference>
<dbReference type="Proteomes" id="UP000321717">
    <property type="component" value="Unassembled WGS sequence"/>
</dbReference>
<dbReference type="SUPFAM" id="SSF53720">
    <property type="entry name" value="ALDH-like"/>
    <property type="match status" value="1"/>
</dbReference>
<name>A0A512HNP3_9HYPH</name>
<dbReference type="RefSeq" id="WP_210245788.1">
    <property type="nucleotide sequence ID" value="NZ_BJZP01000029.1"/>
</dbReference>
<keyword evidence="6" id="KW-0558">Oxidation</keyword>
<keyword evidence="4" id="KW-0630">Potassium</keyword>
<dbReference type="PROSITE" id="PS00687">
    <property type="entry name" value="ALDEHYDE_DEHYDR_GLU"/>
    <property type="match status" value="1"/>
</dbReference>
<evidence type="ECO:0000256" key="2">
    <source>
        <dbReference type="ARBA" id="ARBA00022723"/>
    </source>
</evidence>
<dbReference type="FunFam" id="3.40.605.10:FF:000007">
    <property type="entry name" value="NAD/NADP-dependent betaine aldehyde dehydrogenase"/>
    <property type="match status" value="1"/>
</dbReference>
<evidence type="ECO:0000256" key="4">
    <source>
        <dbReference type="ARBA" id="ARBA00022958"/>
    </source>
</evidence>
<keyword evidence="11" id="KW-1185">Reference proteome</keyword>
<feature type="domain" description="Aldehyde dehydrogenase" evidence="9">
    <location>
        <begin position="21"/>
        <end position="485"/>
    </location>
</feature>
<keyword evidence="3" id="KW-0521">NADP</keyword>
<keyword evidence="2" id="KW-0479">Metal-binding</keyword>
<dbReference type="Gene3D" id="3.40.605.10">
    <property type="entry name" value="Aldehyde Dehydrogenase, Chain A, domain 1"/>
    <property type="match status" value="1"/>
</dbReference>
<reference evidence="10 11" key="1">
    <citation type="submission" date="2019-07" db="EMBL/GenBank/DDBJ databases">
        <title>Whole genome shotgun sequence of Rhizobium naphthalenivorans NBRC 107585.</title>
        <authorList>
            <person name="Hosoyama A."/>
            <person name="Uohara A."/>
            <person name="Ohji S."/>
            <person name="Ichikawa N."/>
        </authorList>
    </citation>
    <scope>NUCLEOTIDE SEQUENCE [LARGE SCALE GENOMIC DNA]</scope>
    <source>
        <strain evidence="10 11">NBRC 107585</strain>
    </source>
</reference>
<dbReference type="EMBL" id="BJZP01000029">
    <property type="protein sequence ID" value="GEO87071.1"/>
    <property type="molecule type" value="Genomic_DNA"/>
</dbReference>